<evidence type="ECO:0000313" key="3">
    <source>
        <dbReference type="EMBL" id="GMT34021.1"/>
    </source>
</evidence>
<accession>A0AAV5WP16</accession>
<proteinExistence type="predicted"/>
<dbReference type="AlphaFoldDB" id="A0AAV5WP16"/>
<dbReference type="InterPro" id="IPR013087">
    <property type="entry name" value="Znf_C2H2_type"/>
</dbReference>
<feature type="compositionally biased region" description="Basic and acidic residues" evidence="1">
    <location>
        <begin position="330"/>
        <end position="343"/>
    </location>
</feature>
<evidence type="ECO:0000313" key="4">
    <source>
        <dbReference type="Proteomes" id="UP001432322"/>
    </source>
</evidence>
<dbReference type="PANTHER" id="PTHR36522">
    <property type="entry name" value="AT HOOK-CONTAINING PROTEIN ATTF-4"/>
    <property type="match status" value="1"/>
</dbReference>
<protein>
    <recommendedName>
        <fullName evidence="2">C2H2-type domain-containing protein</fullName>
    </recommendedName>
</protein>
<reference evidence="3" key="1">
    <citation type="submission" date="2023-10" db="EMBL/GenBank/DDBJ databases">
        <title>Genome assembly of Pristionchus species.</title>
        <authorList>
            <person name="Yoshida K."/>
            <person name="Sommer R.J."/>
        </authorList>
    </citation>
    <scope>NUCLEOTIDE SEQUENCE</scope>
    <source>
        <strain evidence="3">RS5133</strain>
    </source>
</reference>
<dbReference type="InterPro" id="IPR038839">
    <property type="entry name" value="Attf-4-like"/>
</dbReference>
<feature type="non-terminal residue" evidence="3">
    <location>
        <position position="1"/>
    </location>
</feature>
<feature type="region of interest" description="Disordered" evidence="1">
    <location>
        <begin position="282"/>
        <end position="363"/>
    </location>
</feature>
<organism evidence="3 4">
    <name type="scientific">Pristionchus fissidentatus</name>
    <dbReference type="NCBI Taxonomy" id="1538716"/>
    <lineage>
        <taxon>Eukaryota</taxon>
        <taxon>Metazoa</taxon>
        <taxon>Ecdysozoa</taxon>
        <taxon>Nematoda</taxon>
        <taxon>Chromadorea</taxon>
        <taxon>Rhabditida</taxon>
        <taxon>Rhabditina</taxon>
        <taxon>Diplogasteromorpha</taxon>
        <taxon>Diplogasteroidea</taxon>
        <taxon>Neodiplogasteridae</taxon>
        <taxon>Pristionchus</taxon>
    </lineage>
</organism>
<evidence type="ECO:0000256" key="1">
    <source>
        <dbReference type="SAM" id="MobiDB-lite"/>
    </source>
</evidence>
<comment type="caution">
    <text evidence="3">The sequence shown here is derived from an EMBL/GenBank/DDBJ whole genome shotgun (WGS) entry which is preliminary data.</text>
</comment>
<keyword evidence="4" id="KW-1185">Reference proteome</keyword>
<dbReference type="PANTHER" id="PTHR36522:SF1">
    <property type="entry name" value="AT HOOK-CONTAINING PROTEIN ATTF-4"/>
    <property type="match status" value="1"/>
</dbReference>
<evidence type="ECO:0000259" key="2">
    <source>
        <dbReference type="PROSITE" id="PS00028"/>
    </source>
</evidence>
<feature type="region of interest" description="Disordered" evidence="1">
    <location>
        <begin position="202"/>
        <end position="222"/>
    </location>
</feature>
<sequence length="587" mass="67433">SFVLLESFRGFYKRLKILGAMAEEEEDRVVKKLRKQVADKAWMAISLCSITNDGAIAPHWKLFSPILELIQATVTDEQSIPYFISQIDRKVTEMRRKCDLDNINDIITCNVLQMFASYVKMTKLTPTETSKISDAHAEIERLTAELFTKSTELEGMKHTLQQYDHFKKSMVQVIHSFNEEFDGSSMQLLPITHESLAPRQAIAPAPTPAPAPTKRPKKTQMVRRTVVTETRSAASLPPIPVPTLSLALPSHSSVSVHSVAPSIPDMPADQYLRQLLGPDWNAPQQQQAAEDTVEEAPVRETRAPRERRKKRTIEDLMAEMAGDEKEEESEPPKRSREETEPAKRATRASKVYSDRRSEETEGLHQCPFDDCDRTFQKIPTMLDHTTSDHYWIGALQIECSECGEHCEGERSFETHLLNCPHGHMVLTVNRWDPEETEEEAAERQMREKRLLNCPFDNCNYSTKQRSRGIFKHISKSHRDEGRASYRCECGKMRRTFNTILMHHYQECRDHEIDWWIEGRSEEKEKKDEDQSHFEVLSVSSEPTVTVERDTVERAETKAEENARFAALLAKLTDLNETSIKEESEDDE</sequence>
<name>A0AAV5WP16_9BILA</name>
<dbReference type="Proteomes" id="UP001432322">
    <property type="component" value="Unassembled WGS sequence"/>
</dbReference>
<feature type="compositionally biased region" description="Basic and acidic residues" evidence="1">
    <location>
        <begin position="352"/>
        <end position="362"/>
    </location>
</feature>
<dbReference type="EMBL" id="BTSY01000006">
    <property type="protein sequence ID" value="GMT34021.1"/>
    <property type="molecule type" value="Genomic_DNA"/>
</dbReference>
<feature type="domain" description="C2H2-type" evidence="2">
    <location>
        <begin position="366"/>
        <end position="389"/>
    </location>
</feature>
<dbReference type="SMART" id="SM00355">
    <property type="entry name" value="ZnF_C2H2"/>
    <property type="match status" value="3"/>
</dbReference>
<gene>
    <name evidence="3" type="ORF">PFISCL1PPCAC_25318</name>
</gene>
<dbReference type="PROSITE" id="PS00028">
    <property type="entry name" value="ZINC_FINGER_C2H2_1"/>
    <property type="match status" value="1"/>
</dbReference>